<dbReference type="SMART" id="SM01387">
    <property type="entry name" value="Ribosomal_S15"/>
    <property type="match status" value="1"/>
</dbReference>
<keyword evidence="3" id="KW-0687">Ribonucleoprotein</keyword>
<dbReference type="GO" id="GO:0005840">
    <property type="term" value="C:ribosome"/>
    <property type="evidence" value="ECO:0007669"/>
    <property type="project" value="UniProtKB-KW"/>
</dbReference>
<dbReference type="SUPFAM" id="SSF47060">
    <property type="entry name" value="S15/NS1 RNA-binding domain"/>
    <property type="match status" value="1"/>
</dbReference>
<evidence type="ECO:0000256" key="3">
    <source>
        <dbReference type="ARBA" id="ARBA00023274"/>
    </source>
</evidence>
<dbReference type="GO" id="GO:1990904">
    <property type="term" value="C:ribonucleoprotein complex"/>
    <property type="evidence" value="ECO:0007669"/>
    <property type="project" value="UniProtKB-KW"/>
</dbReference>
<comment type="caution">
    <text evidence="4">The sequence shown here is derived from an EMBL/GenBank/DDBJ whole genome shotgun (WGS) entry which is preliminary data.</text>
</comment>
<dbReference type="OrthoDB" id="441444at2759"/>
<dbReference type="GO" id="GO:0006412">
    <property type="term" value="P:translation"/>
    <property type="evidence" value="ECO:0007669"/>
    <property type="project" value="InterPro"/>
</dbReference>
<reference evidence="4 5" key="1">
    <citation type="submission" date="2017-06" db="EMBL/GenBank/DDBJ databases">
        <title>Draft genome sequence of a variant of Elsinoe murrayae.</title>
        <authorList>
            <person name="Cheng Q."/>
        </authorList>
    </citation>
    <scope>NUCLEOTIDE SEQUENCE [LARGE SCALE GENOMIC DNA]</scope>
    <source>
        <strain evidence="4 5">CQ-2017a</strain>
    </source>
</reference>
<dbReference type="STRING" id="2082308.A0A2K1R3V0"/>
<gene>
    <name evidence="4" type="ORF">CAC42_461</name>
</gene>
<dbReference type="PANTHER" id="PTHR23321">
    <property type="entry name" value="RIBOSOMAL PROTEIN S15, BACTERIAL AND ORGANELLAR"/>
    <property type="match status" value="1"/>
</dbReference>
<dbReference type="Proteomes" id="UP000243797">
    <property type="component" value="Unassembled WGS sequence"/>
</dbReference>
<protein>
    <submittedName>
        <fullName evidence="4">Ribosomal protein S15</fullName>
    </submittedName>
</protein>
<dbReference type="CDD" id="cd00353">
    <property type="entry name" value="Ribosomal_S15p_S13e"/>
    <property type="match status" value="1"/>
</dbReference>
<dbReference type="Pfam" id="PF00312">
    <property type="entry name" value="Ribosomal_S15"/>
    <property type="match status" value="1"/>
</dbReference>
<proteinExistence type="inferred from homology"/>
<dbReference type="GO" id="GO:0003735">
    <property type="term" value="F:structural constituent of ribosome"/>
    <property type="evidence" value="ECO:0007669"/>
    <property type="project" value="InterPro"/>
</dbReference>
<dbReference type="InterPro" id="IPR000589">
    <property type="entry name" value="Ribosomal_uS15"/>
</dbReference>
<dbReference type="InParanoid" id="A0A2K1R3V0"/>
<dbReference type="PANTHER" id="PTHR23321:SF26">
    <property type="entry name" value="SMALL RIBOSOMAL SUBUNIT PROTEIN US15M"/>
    <property type="match status" value="1"/>
</dbReference>
<dbReference type="Gene3D" id="1.10.287.10">
    <property type="entry name" value="S15/NS1, RNA-binding"/>
    <property type="match status" value="1"/>
</dbReference>
<sequence length="339" mass="37959">MDALLLRLGDLSLRSSRQTCNVCRKFSSSSVRSTVAKTERRRFRDPYTIVQAKARKEANISRRSQLIKERKDALGDPVRGKSTPFIESFDTAAAPAPSASRSSAIPYKDAAKTTNSKALEAPASNDLNFDVASAELDSSLSRSLIWSGSRIMHRPEHFIEEFKTSSGKMEIKEPDLMNPDPGNKYHVTATEAMRRITSLANSSSKDRLRVNIRRCISTFGRHETDKHLPPKPSPSANFLASQSADNALPEKTPRAGPDTGSSEVQIAVLTARIRTLSEFLDGRGKMDKMNKRNLRLLVHKRQKLLRYLERKERGGPRFRNVVEVLGLERGAWEGEITLR</sequence>
<evidence type="ECO:0000313" key="5">
    <source>
        <dbReference type="Proteomes" id="UP000243797"/>
    </source>
</evidence>
<evidence type="ECO:0000256" key="2">
    <source>
        <dbReference type="ARBA" id="ARBA00022980"/>
    </source>
</evidence>
<organism evidence="4 5">
    <name type="scientific">Sphaceloma murrayae</name>
    <dbReference type="NCBI Taxonomy" id="2082308"/>
    <lineage>
        <taxon>Eukaryota</taxon>
        <taxon>Fungi</taxon>
        <taxon>Dikarya</taxon>
        <taxon>Ascomycota</taxon>
        <taxon>Pezizomycotina</taxon>
        <taxon>Dothideomycetes</taxon>
        <taxon>Dothideomycetidae</taxon>
        <taxon>Myriangiales</taxon>
        <taxon>Elsinoaceae</taxon>
        <taxon>Sphaceloma</taxon>
    </lineage>
</organism>
<accession>A0A2K1R3V0</accession>
<dbReference type="GO" id="GO:0005737">
    <property type="term" value="C:cytoplasm"/>
    <property type="evidence" value="ECO:0007669"/>
    <property type="project" value="UniProtKB-ARBA"/>
</dbReference>
<dbReference type="AlphaFoldDB" id="A0A2K1R3V0"/>
<keyword evidence="5" id="KW-1185">Reference proteome</keyword>
<name>A0A2K1R3V0_9PEZI</name>
<evidence type="ECO:0000313" key="4">
    <source>
        <dbReference type="EMBL" id="PNS21863.1"/>
    </source>
</evidence>
<keyword evidence="2 4" id="KW-0689">Ribosomal protein</keyword>
<dbReference type="InterPro" id="IPR005290">
    <property type="entry name" value="Ribosomal_uS15_bac-type"/>
</dbReference>
<dbReference type="EMBL" id="NKHZ01000001">
    <property type="protein sequence ID" value="PNS21863.1"/>
    <property type="molecule type" value="Genomic_DNA"/>
</dbReference>
<comment type="similarity">
    <text evidence="1">Belongs to the universal ribosomal protein uS15 family.</text>
</comment>
<dbReference type="InterPro" id="IPR009068">
    <property type="entry name" value="uS15_NS1_RNA-bd_sf"/>
</dbReference>
<evidence type="ECO:0000256" key="1">
    <source>
        <dbReference type="ARBA" id="ARBA00008434"/>
    </source>
</evidence>